<organism evidence="2 3">
    <name type="scientific">Granulicella mallensis (strain ATCC BAA-1857 / DSM 23137 / MP5ACTX8)</name>
    <dbReference type="NCBI Taxonomy" id="682795"/>
    <lineage>
        <taxon>Bacteria</taxon>
        <taxon>Pseudomonadati</taxon>
        <taxon>Acidobacteriota</taxon>
        <taxon>Terriglobia</taxon>
        <taxon>Terriglobales</taxon>
        <taxon>Acidobacteriaceae</taxon>
        <taxon>Granulicella</taxon>
    </lineage>
</organism>
<dbReference type="KEGG" id="gma:AciX8_2083"/>
<evidence type="ECO:0000259" key="1">
    <source>
        <dbReference type="Pfam" id="PF01850"/>
    </source>
</evidence>
<evidence type="ECO:0000313" key="2">
    <source>
        <dbReference type="EMBL" id="AEU36412.1"/>
    </source>
</evidence>
<dbReference type="HOGENOM" id="CLU_125353_1_0_0"/>
<dbReference type="eggNOG" id="COG1848">
    <property type="taxonomic scope" value="Bacteria"/>
</dbReference>
<keyword evidence="3" id="KW-1185">Reference proteome</keyword>
<evidence type="ECO:0000313" key="3">
    <source>
        <dbReference type="Proteomes" id="UP000007113"/>
    </source>
</evidence>
<dbReference type="CDD" id="cd09854">
    <property type="entry name" value="PIN_VapC-like"/>
    <property type="match status" value="1"/>
</dbReference>
<dbReference type="Pfam" id="PF01850">
    <property type="entry name" value="PIN"/>
    <property type="match status" value="1"/>
</dbReference>
<dbReference type="OrthoDB" id="574461at2"/>
<dbReference type="InterPro" id="IPR029060">
    <property type="entry name" value="PIN-like_dom_sf"/>
</dbReference>
<protein>
    <submittedName>
        <fullName evidence="2">PilT protein domain protein</fullName>
    </submittedName>
</protein>
<dbReference type="SUPFAM" id="SSF88723">
    <property type="entry name" value="PIN domain-like"/>
    <property type="match status" value="1"/>
</dbReference>
<dbReference type="EMBL" id="CP003130">
    <property type="protein sequence ID" value="AEU36412.1"/>
    <property type="molecule type" value="Genomic_DNA"/>
</dbReference>
<dbReference type="STRING" id="682795.AciX8_2083"/>
<proteinExistence type="predicted"/>
<accession>G8NTT8</accession>
<dbReference type="RefSeq" id="WP_014265290.1">
    <property type="nucleotide sequence ID" value="NC_016631.1"/>
</dbReference>
<gene>
    <name evidence="2" type="ordered locus">AciX8_2083</name>
</gene>
<sequence>MRIYLDSMVWIYLLEGNAQFGIAAQELLKKIRAGKHTLLTSNFLLAEVLVMPVRRNDVFTIASYRRLLLADAAVEIMPFTAETAMHFAELRAIHRTAPADSIHLALAASAKADVFITVDSQLTKLSVPGIGRIVDLTYTLK</sequence>
<feature type="domain" description="PIN" evidence="1">
    <location>
        <begin position="3"/>
        <end position="125"/>
    </location>
</feature>
<dbReference type="Proteomes" id="UP000007113">
    <property type="component" value="Chromosome"/>
</dbReference>
<reference evidence="2 3" key="1">
    <citation type="submission" date="2011-11" db="EMBL/GenBank/DDBJ databases">
        <title>Complete sequence of Granulicella mallensis MP5ACTX8.</title>
        <authorList>
            <consortium name="US DOE Joint Genome Institute"/>
            <person name="Lucas S."/>
            <person name="Copeland A."/>
            <person name="Lapidus A."/>
            <person name="Cheng J.-F."/>
            <person name="Goodwin L."/>
            <person name="Pitluck S."/>
            <person name="Peters L."/>
            <person name="Lu M."/>
            <person name="Detter J.C."/>
            <person name="Han C."/>
            <person name="Tapia R."/>
            <person name="Land M."/>
            <person name="Hauser L."/>
            <person name="Kyrpides N."/>
            <person name="Ivanova N."/>
            <person name="Mikhailova N."/>
            <person name="Pagani I."/>
            <person name="Rawat S."/>
            <person name="Mannisto M."/>
            <person name="Haggblom M."/>
            <person name="Woyke T."/>
        </authorList>
    </citation>
    <scope>NUCLEOTIDE SEQUENCE [LARGE SCALE GENOMIC DNA]</scope>
    <source>
        <strain evidence="3">ATCC BAA-1857 / DSM 23137 / MP5ACTX8</strain>
    </source>
</reference>
<name>G8NTT8_GRAMM</name>
<dbReference type="AlphaFoldDB" id="G8NTT8"/>
<dbReference type="Gene3D" id="3.40.50.1010">
    <property type="entry name" value="5'-nuclease"/>
    <property type="match status" value="1"/>
</dbReference>
<dbReference type="InterPro" id="IPR002716">
    <property type="entry name" value="PIN_dom"/>
</dbReference>